<evidence type="ECO:0000256" key="2">
    <source>
        <dbReference type="ARBA" id="ARBA00023015"/>
    </source>
</evidence>
<dbReference type="GO" id="GO:0005634">
    <property type="term" value="C:nucleus"/>
    <property type="evidence" value="ECO:0007669"/>
    <property type="project" value="UniProtKB-SubCell"/>
</dbReference>
<dbReference type="InterPro" id="IPR003657">
    <property type="entry name" value="WRKY_dom"/>
</dbReference>
<evidence type="ECO:0000256" key="1">
    <source>
        <dbReference type="ARBA" id="ARBA00004123"/>
    </source>
</evidence>
<dbReference type="EMBL" id="PKPP01007882">
    <property type="protein sequence ID" value="PWA52180.1"/>
    <property type="molecule type" value="Genomic_DNA"/>
</dbReference>
<feature type="domain" description="WRKY" evidence="6">
    <location>
        <begin position="109"/>
        <end position="149"/>
    </location>
</feature>
<comment type="subcellular location">
    <subcellularLocation>
        <location evidence="1">Nucleus</location>
    </subcellularLocation>
</comment>
<protein>
    <submittedName>
        <fullName evidence="7">WRKY domain-containing protein</fullName>
    </submittedName>
</protein>
<dbReference type="GO" id="GO:0000976">
    <property type="term" value="F:transcription cis-regulatory region binding"/>
    <property type="evidence" value="ECO:0007669"/>
    <property type="project" value="TreeGrafter"/>
</dbReference>
<dbReference type="PANTHER" id="PTHR32096:SF104">
    <property type="entry name" value="WRKY DOMAIN-CONTAINING PROTEIN-RELATED"/>
    <property type="match status" value="1"/>
</dbReference>
<dbReference type="Pfam" id="PF03106">
    <property type="entry name" value="WRKY"/>
    <property type="match status" value="1"/>
</dbReference>
<dbReference type="STRING" id="35608.A0A2U1LT63"/>
<dbReference type="InterPro" id="IPR044810">
    <property type="entry name" value="WRKY_plant"/>
</dbReference>
<accession>A0A2U1LT63</accession>
<evidence type="ECO:0000313" key="8">
    <source>
        <dbReference type="Proteomes" id="UP000245207"/>
    </source>
</evidence>
<dbReference type="GO" id="GO:0003700">
    <property type="term" value="F:DNA-binding transcription factor activity"/>
    <property type="evidence" value="ECO:0007669"/>
    <property type="project" value="InterPro"/>
</dbReference>
<gene>
    <name evidence="7" type="ORF">CTI12_AA458760</name>
</gene>
<dbReference type="AlphaFoldDB" id="A0A2U1LT63"/>
<keyword evidence="4" id="KW-0804">Transcription</keyword>
<dbReference type="Gene3D" id="2.20.25.80">
    <property type="entry name" value="WRKY domain"/>
    <property type="match status" value="1"/>
</dbReference>
<dbReference type="Proteomes" id="UP000245207">
    <property type="component" value="Unassembled WGS sequence"/>
</dbReference>
<dbReference type="SUPFAM" id="SSF118290">
    <property type="entry name" value="WRKY DNA-binding domain"/>
    <property type="match status" value="1"/>
</dbReference>
<evidence type="ECO:0000313" key="7">
    <source>
        <dbReference type="EMBL" id="PWA52180.1"/>
    </source>
</evidence>
<reference evidence="7 8" key="1">
    <citation type="journal article" date="2018" name="Mol. Plant">
        <title>The genome of Artemisia annua provides insight into the evolution of Asteraceae family and artemisinin biosynthesis.</title>
        <authorList>
            <person name="Shen Q."/>
            <person name="Zhang L."/>
            <person name="Liao Z."/>
            <person name="Wang S."/>
            <person name="Yan T."/>
            <person name="Shi P."/>
            <person name="Liu M."/>
            <person name="Fu X."/>
            <person name="Pan Q."/>
            <person name="Wang Y."/>
            <person name="Lv Z."/>
            <person name="Lu X."/>
            <person name="Zhang F."/>
            <person name="Jiang W."/>
            <person name="Ma Y."/>
            <person name="Chen M."/>
            <person name="Hao X."/>
            <person name="Li L."/>
            <person name="Tang Y."/>
            <person name="Lv G."/>
            <person name="Zhou Y."/>
            <person name="Sun X."/>
            <person name="Brodelius P.E."/>
            <person name="Rose J.K.C."/>
            <person name="Tang K."/>
        </authorList>
    </citation>
    <scope>NUCLEOTIDE SEQUENCE [LARGE SCALE GENOMIC DNA]</scope>
    <source>
        <strain evidence="8">cv. Huhao1</strain>
        <tissue evidence="7">Leaf</tissue>
    </source>
</reference>
<evidence type="ECO:0000256" key="3">
    <source>
        <dbReference type="ARBA" id="ARBA00023125"/>
    </source>
</evidence>
<organism evidence="7 8">
    <name type="scientific">Artemisia annua</name>
    <name type="common">Sweet wormwood</name>
    <dbReference type="NCBI Taxonomy" id="35608"/>
    <lineage>
        <taxon>Eukaryota</taxon>
        <taxon>Viridiplantae</taxon>
        <taxon>Streptophyta</taxon>
        <taxon>Embryophyta</taxon>
        <taxon>Tracheophyta</taxon>
        <taxon>Spermatophyta</taxon>
        <taxon>Magnoliopsida</taxon>
        <taxon>eudicotyledons</taxon>
        <taxon>Gunneridae</taxon>
        <taxon>Pentapetalae</taxon>
        <taxon>asterids</taxon>
        <taxon>campanulids</taxon>
        <taxon>Asterales</taxon>
        <taxon>Asteraceae</taxon>
        <taxon>Asteroideae</taxon>
        <taxon>Anthemideae</taxon>
        <taxon>Artemisiinae</taxon>
        <taxon>Artemisia</taxon>
    </lineage>
</organism>
<evidence type="ECO:0000259" key="6">
    <source>
        <dbReference type="PROSITE" id="PS50811"/>
    </source>
</evidence>
<proteinExistence type="predicted"/>
<dbReference type="PANTHER" id="PTHR32096">
    <property type="entry name" value="WRKY TRANSCRIPTION FACTOR 30-RELATED-RELATED"/>
    <property type="match status" value="1"/>
</dbReference>
<evidence type="ECO:0000256" key="4">
    <source>
        <dbReference type="ARBA" id="ARBA00023163"/>
    </source>
</evidence>
<keyword evidence="3" id="KW-0238">DNA-binding</keyword>
<name>A0A2U1LT63_ARTAN</name>
<dbReference type="PROSITE" id="PS50811">
    <property type="entry name" value="WRKY"/>
    <property type="match status" value="1"/>
</dbReference>
<sequence length="237" mass="26898">MDVFPDLYEPTSDNSIEHFLNNLYNPLQFANLQNQPICSQSLPVSPLSVLGGLQDPPYYQQKQQQVTQFQGKQQGLSVSRCTSSTAQSTTKFKKRKNQVKRVCQVPAEGTSTSTSDLWSWRKYGQKPIKGSPYPSLVFRWYGVVDTEFGAKKTPNSVSLIGNQIRAPKYGTEIWEAEFCGEAEFSGPRIHKAEIGNRIRAPRLKEHNFWNQSCDAEVVKLSFVKSKLRQAEIHNPRL</sequence>
<keyword evidence="8" id="KW-1185">Reference proteome</keyword>
<evidence type="ECO:0000256" key="5">
    <source>
        <dbReference type="ARBA" id="ARBA00023242"/>
    </source>
</evidence>
<keyword evidence="2" id="KW-0805">Transcription regulation</keyword>
<dbReference type="InterPro" id="IPR036576">
    <property type="entry name" value="WRKY_dom_sf"/>
</dbReference>
<keyword evidence="5" id="KW-0539">Nucleus</keyword>
<comment type="caution">
    <text evidence="7">The sequence shown here is derived from an EMBL/GenBank/DDBJ whole genome shotgun (WGS) entry which is preliminary data.</text>
</comment>